<evidence type="ECO:0000256" key="3">
    <source>
        <dbReference type="ARBA" id="ARBA00023163"/>
    </source>
</evidence>
<evidence type="ECO:0000256" key="2">
    <source>
        <dbReference type="ARBA" id="ARBA00023125"/>
    </source>
</evidence>
<dbReference type="Proteomes" id="UP001291309">
    <property type="component" value="Unassembled WGS sequence"/>
</dbReference>
<keyword evidence="2" id="KW-0238">DNA-binding</keyword>
<evidence type="ECO:0000313" key="6">
    <source>
        <dbReference type="EMBL" id="MDY7226374.1"/>
    </source>
</evidence>
<organism evidence="6 7">
    <name type="scientific">Hyalangium rubrum</name>
    <dbReference type="NCBI Taxonomy" id="3103134"/>
    <lineage>
        <taxon>Bacteria</taxon>
        <taxon>Pseudomonadati</taxon>
        <taxon>Myxococcota</taxon>
        <taxon>Myxococcia</taxon>
        <taxon>Myxococcales</taxon>
        <taxon>Cystobacterineae</taxon>
        <taxon>Archangiaceae</taxon>
        <taxon>Hyalangium</taxon>
    </lineage>
</organism>
<protein>
    <submittedName>
        <fullName evidence="6">GntR family transcriptional regulator</fullName>
    </submittedName>
</protein>
<evidence type="ECO:0000256" key="1">
    <source>
        <dbReference type="ARBA" id="ARBA00023015"/>
    </source>
</evidence>
<dbReference type="EMBL" id="JAXIVS010000002">
    <property type="protein sequence ID" value="MDY7226374.1"/>
    <property type="molecule type" value="Genomic_DNA"/>
</dbReference>
<comment type="caution">
    <text evidence="6">The sequence shown here is derived from an EMBL/GenBank/DDBJ whole genome shotgun (WGS) entry which is preliminary data.</text>
</comment>
<dbReference type="InterPro" id="IPR036390">
    <property type="entry name" value="WH_DNA-bd_sf"/>
</dbReference>
<keyword evidence="7" id="KW-1185">Reference proteome</keyword>
<dbReference type="RefSeq" id="WP_321545093.1">
    <property type="nucleotide sequence ID" value="NZ_JAXIVS010000002.1"/>
</dbReference>
<feature type="region of interest" description="Disordered" evidence="4">
    <location>
        <begin position="241"/>
        <end position="297"/>
    </location>
</feature>
<dbReference type="SMART" id="SM00345">
    <property type="entry name" value="HTH_GNTR"/>
    <property type="match status" value="1"/>
</dbReference>
<dbReference type="InterPro" id="IPR036388">
    <property type="entry name" value="WH-like_DNA-bd_sf"/>
</dbReference>
<dbReference type="Pfam" id="PF00392">
    <property type="entry name" value="GntR"/>
    <property type="match status" value="1"/>
</dbReference>
<evidence type="ECO:0000259" key="5">
    <source>
        <dbReference type="PROSITE" id="PS50949"/>
    </source>
</evidence>
<dbReference type="CDD" id="cd07377">
    <property type="entry name" value="WHTH_GntR"/>
    <property type="match status" value="1"/>
</dbReference>
<dbReference type="SUPFAM" id="SSF46785">
    <property type="entry name" value="Winged helix' DNA-binding domain"/>
    <property type="match status" value="1"/>
</dbReference>
<reference evidence="6 7" key="1">
    <citation type="submission" date="2023-12" db="EMBL/GenBank/DDBJ databases">
        <title>the genome sequence of Hyalangium sp. s54d21.</title>
        <authorList>
            <person name="Zhang X."/>
        </authorList>
    </citation>
    <scope>NUCLEOTIDE SEQUENCE [LARGE SCALE GENOMIC DNA]</scope>
    <source>
        <strain evidence="7">s54d21</strain>
    </source>
</reference>
<dbReference type="PRINTS" id="PR00035">
    <property type="entry name" value="HTHGNTR"/>
</dbReference>
<accession>A0ABU5GZR4</accession>
<dbReference type="InterPro" id="IPR000524">
    <property type="entry name" value="Tscrpt_reg_HTH_GntR"/>
</dbReference>
<keyword evidence="1" id="KW-0805">Transcription regulation</keyword>
<gene>
    <name evidence="6" type="ORF">SYV04_08260</name>
</gene>
<feature type="compositionally biased region" description="Low complexity" evidence="4">
    <location>
        <begin position="257"/>
        <end position="274"/>
    </location>
</feature>
<sequence>MERMGLVWQVEQELERVISQGQLPQGGHLPAEHTLAQRYGVSRATVREALLKLAARGLVVQHPGRRSRAVALEQALTLENLSVALHARKQAPTQSRQLLEGFWALKRETAVELLSACCECASEADLKRLQEACLHLEDAVRWEPQARWAQLEFELLRLAARVAKRSGHLLLLQSLERSFWGMVDRVVLQSDNQSVLQWAKCAYEGLTQRDAQALRRQLPALLQASDEHLLRNVWATHEAPQSLPTEVPPGPHPHAGLEPAESEPPAAASEQLPACTAASATEPAQEEPRVEGATTPDAPEHHEIAAQGAVPQSPPHPGSVGCHCAHSPRRAPVGGGLPKAVWLSDSFLSGAGNGTPWWRAAFVSFGPPPGALGLGTAGSLMWEKPQEDFPPRS</sequence>
<dbReference type="Gene3D" id="1.10.10.10">
    <property type="entry name" value="Winged helix-like DNA-binding domain superfamily/Winged helix DNA-binding domain"/>
    <property type="match status" value="1"/>
</dbReference>
<keyword evidence="3" id="KW-0804">Transcription</keyword>
<feature type="domain" description="HTH gntR-type" evidence="5">
    <location>
        <begin position="4"/>
        <end position="73"/>
    </location>
</feature>
<dbReference type="PANTHER" id="PTHR43537:SF5">
    <property type="entry name" value="UXU OPERON TRANSCRIPTIONAL REGULATOR"/>
    <property type="match status" value="1"/>
</dbReference>
<proteinExistence type="predicted"/>
<name>A0ABU5GZR4_9BACT</name>
<evidence type="ECO:0000256" key="4">
    <source>
        <dbReference type="SAM" id="MobiDB-lite"/>
    </source>
</evidence>
<dbReference type="PROSITE" id="PS50949">
    <property type="entry name" value="HTH_GNTR"/>
    <property type="match status" value="1"/>
</dbReference>
<evidence type="ECO:0000313" key="7">
    <source>
        <dbReference type="Proteomes" id="UP001291309"/>
    </source>
</evidence>
<dbReference type="PANTHER" id="PTHR43537">
    <property type="entry name" value="TRANSCRIPTIONAL REGULATOR, GNTR FAMILY"/>
    <property type="match status" value="1"/>
</dbReference>